<gene>
    <name evidence="2" type="ORF">J4D97_18095</name>
</gene>
<dbReference type="EMBL" id="JAGETX010000014">
    <property type="protein sequence ID" value="MBO3272569.1"/>
    <property type="molecule type" value="Genomic_DNA"/>
</dbReference>
<sequence>MFAGCFLVLGSGAAALWWGQERIIGLFVQQANQYLRTPVRVGKIELSLFDQFPRVAITMHRVVVTGSLPHDTTALARARRLYFAFDAWDLLARRYRVRAVTLTDGQVAVRLDAQGRPNYDVLQMDTAASATDEPFAFDLEGIQLGRIGVTYVDASRQQQFAGHTRQMRATLSVKGEEVTVRAEGETHVQALRVVDDAYFQEKDLMLTTHLRINRQTQQIAVLPSEIRIGPATYGVAGTIGYYPATKLGLRLEGRQTDVQSLLALLPPRLNHRLAGYRSRGEVYFRGTVRGEFSTKVNPRLDFQFGCRDAAFYHPQYQQEAEHVFLTGTFTNGAAHSVRTAVLDLRNVRGQLGGRPFSGSLRYTDFQEPSVQLQLLADLDMARATRFFPVAAVRGATGTAQLSLQVAGPVAQLRAGRATNARGELTLHDVAVQLRAYSQPLRRLNGRLELRGNNVTMQSLTGYLGRSDFRVNGTLKNTVSWLLTPRQTLLIQAQVNSGLWDFDELLRLPTAVSTSKRGGRAGGEYALELPATLALDVQTNVRHLRFRRLRGRELHGTVRLRNQIVSSPALSVRAAGGRASIRGTVDVRRPNLVKVSTTATCTQVPLDSLFYVFEDFGQHFITARHLRGQLTAQIDSDVYLDGALYPLTDRLEAEVKATVRNGELNNFAPLQKLSMVANREQLRHLRFAELKNSLYVQSRTVYIPEMDIRSNVRTASLIQVTGTHTFDQQMDYHLSIPLLPGLLRRPDAAGGTPTGPRLLLAVRGNEQDFTVRYDRARAQLVTGARPEAASPAAAPRPTTTRPGILGRILQPTTRPNTGEADTRPATVPRKSTPKPVAQPQPGEYFEF</sequence>
<evidence type="ECO:0000313" key="2">
    <source>
        <dbReference type="EMBL" id="MBO3272569.1"/>
    </source>
</evidence>
<feature type="compositionally biased region" description="Low complexity" evidence="1">
    <location>
        <begin position="783"/>
        <end position="801"/>
    </location>
</feature>
<protein>
    <recommendedName>
        <fullName evidence="4">AsmA-like C-terminal domain-containing protein</fullName>
    </recommendedName>
</protein>
<dbReference type="PANTHER" id="PTHR30441:SF8">
    <property type="entry name" value="DUF748 DOMAIN-CONTAINING PROTEIN"/>
    <property type="match status" value="1"/>
</dbReference>
<reference evidence="2 3" key="1">
    <citation type="submission" date="2021-03" db="EMBL/GenBank/DDBJ databases">
        <authorList>
            <person name="Kim M.K."/>
        </authorList>
    </citation>
    <scope>NUCLEOTIDE SEQUENCE [LARGE SCALE GENOMIC DNA]</scope>
    <source>
        <strain evidence="2 3">BT507</strain>
    </source>
</reference>
<name>A0ABS3TFZ3_9BACT</name>
<proteinExistence type="predicted"/>
<keyword evidence="3" id="KW-1185">Reference proteome</keyword>
<evidence type="ECO:0008006" key="4">
    <source>
        <dbReference type="Google" id="ProtNLM"/>
    </source>
</evidence>
<evidence type="ECO:0000313" key="3">
    <source>
        <dbReference type="Proteomes" id="UP000670527"/>
    </source>
</evidence>
<evidence type="ECO:0000256" key="1">
    <source>
        <dbReference type="SAM" id="MobiDB-lite"/>
    </source>
</evidence>
<dbReference type="Proteomes" id="UP000670527">
    <property type="component" value="Unassembled WGS sequence"/>
</dbReference>
<accession>A0ABS3TFZ3</accession>
<dbReference type="InterPro" id="IPR052894">
    <property type="entry name" value="AsmA-related"/>
</dbReference>
<dbReference type="PANTHER" id="PTHR30441">
    <property type="entry name" value="DUF748 DOMAIN-CONTAINING PROTEIN"/>
    <property type="match status" value="1"/>
</dbReference>
<comment type="caution">
    <text evidence="2">The sequence shown here is derived from an EMBL/GenBank/DDBJ whole genome shotgun (WGS) entry which is preliminary data.</text>
</comment>
<organism evidence="2 3">
    <name type="scientific">Hymenobacter defluvii</name>
    <dbReference type="NCBI Taxonomy" id="2054411"/>
    <lineage>
        <taxon>Bacteria</taxon>
        <taxon>Pseudomonadati</taxon>
        <taxon>Bacteroidota</taxon>
        <taxon>Cytophagia</taxon>
        <taxon>Cytophagales</taxon>
        <taxon>Hymenobacteraceae</taxon>
        <taxon>Hymenobacter</taxon>
    </lineage>
</organism>
<feature type="region of interest" description="Disordered" evidence="1">
    <location>
        <begin position="781"/>
        <end position="846"/>
    </location>
</feature>
<dbReference type="RefSeq" id="WP_208308806.1">
    <property type="nucleotide sequence ID" value="NZ_JAGETX010000014.1"/>
</dbReference>